<evidence type="ECO:0000313" key="1">
    <source>
        <dbReference type="EMBL" id="ASV73975.1"/>
    </source>
</evidence>
<protein>
    <submittedName>
        <fullName evidence="1">Uncharacterized protein</fullName>
    </submittedName>
</protein>
<reference evidence="1 2" key="1">
    <citation type="journal article" name="Front. Microbiol.">
        <title>Sugar Metabolism of the First Thermophilic Planctomycete Thermogutta terrifontis: Comparative Genomic and Transcriptomic Approaches.</title>
        <authorList>
            <person name="Elcheninov A.G."/>
            <person name="Menzel P."/>
            <person name="Gudbergsdottir S.R."/>
            <person name="Slesarev A.I."/>
            <person name="Kadnikov V.V."/>
            <person name="Krogh A."/>
            <person name="Bonch-Osmolovskaya E.A."/>
            <person name="Peng X."/>
            <person name="Kublanov I.V."/>
        </authorList>
    </citation>
    <scope>NUCLEOTIDE SEQUENCE [LARGE SCALE GENOMIC DNA]</scope>
    <source>
        <strain evidence="1 2">R1</strain>
    </source>
</reference>
<sequence>MATSGEIDALQVGGFFPRLLLPPGHCSAILGAHWPVTRIRGWMMPGPGAT</sequence>
<gene>
    <name evidence="1" type="ORF">THTE_1373</name>
</gene>
<dbReference type="Proteomes" id="UP000215086">
    <property type="component" value="Chromosome"/>
</dbReference>
<proteinExistence type="predicted"/>
<dbReference type="AlphaFoldDB" id="A0A286RDD1"/>
<dbReference type="EMBL" id="CP018477">
    <property type="protein sequence ID" value="ASV73975.1"/>
    <property type="molecule type" value="Genomic_DNA"/>
</dbReference>
<dbReference type="KEGG" id="ttf:THTE_1373"/>
<keyword evidence="2" id="KW-1185">Reference proteome</keyword>
<accession>A0A286RDD1</accession>
<organism evidence="1 2">
    <name type="scientific">Thermogutta terrifontis</name>
    <dbReference type="NCBI Taxonomy" id="1331910"/>
    <lineage>
        <taxon>Bacteria</taxon>
        <taxon>Pseudomonadati</taxon>
        <taxon>Planctomycetota</taxon>
        <taxon>Planctomycetia</taxon>
        <taxon>Pirellulales</taxon>
        <taxon>Thermoguttaceae</taxon>
        <taxon>Thermogutta</taxon>
    </lineage>
</organism>
<evidence type="ECO:0000313" key="2">
    <source>
        <dbReference type="Proteomes" id="UP000215086"/>
    </source>
</evidence>
<name>A0A286RDD1_9BACT</name>